<comment type="similarity">
    <text evidence="4">Belongs to the 1-acyl-sn-glycerol-3-phosphate acyltransferase family.</text>
</comment>
<gene>
    <name evidence="11" type="ORF">SSX86_015182</name>
</gene>
<keyword evidence="9" id="KW-0472">Membrane</keyword>
<name>A0AAP0D0Z8_9ASTR</name>
<dbReference type="PANTHER" id="PTHR10983">
    <property type="entry name" value="1-ACYLGLYCEROL-3-PHOSPHATE ACYLTRANSFERASE-RELATED"/>
    <property type="match status" value="1"/>
</dbReference>
<dbReference type="InterPro" id="IPR032098">
    <property type="entry name" value="Acyltransf_C"/>
</dbReference>
<feature type="transmembrane region" description="Helical" evidence="9">
    <location>
        <begin position="470"/>
        <end position="488"/>
    </location>
</feature>
<dbReference type="SUPFAM" id="SSF69593">
    <property type="entry name" value="Glycerol-3-phosphate (1)-acyltransferase"/>
    <property type="match status" value="1"/>
</dbReference>
<evidence type="ECO:0000259" key="10">
    <source>
        <dbReference type="SMART" id="SM00563"/>
    </source>
</evidence>
<comment type="pathway">
    <text evidence="2">Phospholipid metabolism; CDP-diacylglycerol biosynthesis; CDP-diacylglycerol from sn-glycerol 3-phosphate: step 2/3.</text>
</comment>
<reference evidence="11 12" key="1">
    <citation type="submission" date="2024-04" db="EMBL/GenBank/DDBJ databases">
        <title>The reference genome of an endangered Asteraceae, Deinandra increscens subsp. villosa, native to the Central Coast of California.</title>
        <authorList>
            <person name="Guilliams M."/>
            <person name="Hasenstab-Lehman K."/>
            <person name="Meyer R."/>
            <person name="Mcevoy S."/>
        </authorList>
    </citation>
    <scope>NUCLEOTIDE SEQUENCE [LARGE SCALE GENOMIC DNA]</scope>
    <source>
        <tissue evidence="11">Leaf</tissue>
    </source>
</reference>
<keyword evidence="12" id="KW-1185">Reference proteome</keyword>
<dbReference type="Pfam" id="PF16076">
    <property type="entry name" value="Acyltransf_C"/>
    <property type="match status" value="1"/>
</dbReference>
<proteinExistence type="inferred from homology"/>
<sequence length="552" mass="62086">MSVFPATGLLNLNAQPSVHVIHQRLQELKKTQPLLPACSSSSTGSGSGSGSGSSTVDQINQEQQCVQVITSEKMRTKTNMKTKTQVDECIAKPQIDLNEFLQQLGVLKKDDDHKEEELSSSKGVVEESDFGEDFNWDVLTECHVHHCLKISEFRIDSVLRSSSIMAIPAAAVILPLGVLFFVSGLIVNLIQAIFFVIVRPFSKNGYRKINRMLAELLWIELVWIVDWWAGVKVQFYADSETLEMMGKEHALVIANHKSDIDWLIGWVFAQRYECLGSALAIMKKSSKLLPVIGWSMWFSEYLFLERSWAKDENTLKLGLQQLKDYPRPFWLALFVEGTRFTQAKLVAAQEYASSNGLPVPRNVLIPRTKGFVTSVSQMRSFVPAIYDMTVAIPRNTTPPTMLRLFKGQPSVLHVKMKRHLMKDLPETDEAVAQWCKDLFVAKDDLLDKHKAEDTFPDSEIHDIGRPLKSLVVVTSWACLLVLGTYKFFQWSDLFSSWKGLTITAICLAVITVLMQILIQFSQSERSTPAKVAPSRTNNGGESSSSNVHNKQQ</sequence>
<evidence type="ECO:0000256" key="7">
    <source>
        <dbReference type="ARBA" id="ARBA00023315"/>
    </source>
</evidence>
<feature type="transmembrane region" description="Helical" evidence="9">
    <location>
        <begin position="165"/>
        <end position="198"/>
    </location>
</feature>
<evidence type="ECO:0000256" key="2">
    <source>
        <dbReference type="ARBA" id="ARBA00004728"/>
    </source>
</evidence>
<protein>
    <recommendedName>
        <fullName evidence="5">1-acylglycerol-3-phosphate O-acyltransferase</fullName>
        <ecNumber evidence="5">2.3.1.51</ecNumber>
    </recommendedName>
</protein>
<evidence type="ECO:0000256" key="3">
    <source>
        <dbReference type="ARBA" id="ARBA00005189"/>
    </source>
</evidence>
<keyword evidence="9" id="KW-0812">Transmembrane</keyword>
<evidence type="ECO:0000256" key="8">
    <source>
        <dbReference type="SAM" id="MobiDB-lite"/>
    </source>
</evidence>
<dbReference type="Pfam" id="PF01553">
    <property type="entry name" value="Acyltransferase"/>
    <property type="match status" value="1"/>
</dbReference>
<feature type="region of interest" description="Disordered" evidence="8">
    <location>
        <begin position="35"/>
        <end position="57"/>
    </location>
</feature>
<feature type="region of interest" description="Disordered" evidence="8">
    <location>
        <begin position="526"/>
        <end position="552"/>
    </location>
</feature>
<dbReference type="GO" id="GO:0012505">
    <property type="term" value="C:endomembrane system"/>
    <property type="evidence" value="ECO:0007669"/>
    <property type="project" value="TreeGrafter"/>
</dbReference>
<organism evidence="11 12">
    <name type="scientific">Deinandra increscens subsp. villosa</name>
    <dbReference type="NCBI Taxonomy" id="3103831"/>
    <lineage>
        <taxon>Eukaryota</taxon>
        <taxon>Viridiplantae</taxon>
        <taxon>Streptophyta</taxon>
        <taxon>Embryophyta</taxon>
        <taxon>Tracheophyta</taxon>
        <taxon>Spermatophyta</taxon>
        <taxon>Magnoliopsida</taxon>
        <taxon>eudicotyledons</taxon>
        <taxon>Gunneridae</taxon>
        <taxon>Pentapetalae</taxon>
        <taxon>asterids</taxon>
        <taxon>campanulids</taxon>
        <taxon>Asterales</taxon>
        <taxon>Asteraceae</taxon>
        <taxon>Asteroideae</taxon>
        <taxon>Heliantheae alliance</taxon>
        <taxon>Madieae</taxon>
        <taxon>Madiinae</taxon>
        <taxon>Deinandra</taxon>
    </lineage>
</organism>
<evidence type="ECO:0000256" key="5">
    <source>
        <dbReference type="ARBA" id="ARBA00013211"/>
    </source>
</evidence>
<feature type="domain" description="Phospholipid/glycerol acyltransferase" evidence="10">
    <location>
        <begin position="250"/>
        <end position="372"/>
    </location>
</feature>
<dbReference type="InterPro" id="IPR002123">
    <property type="entry name" value="Plipid/glycerol_acylTrfase"/>
</dbReference>
<evidence type="ECO:0000256" key="4">
    <source>
        <dbReference type="ARBA" id="ARBA00008655"/>
    </source>
</evidence>
<evidence type="ECO:0000256" key="6">
    <source>
        <dbReference type="ARBA" id="ARBA00022679"/>
    </source>
</evidence>
<dbReference type="GO" id="GO:0003841">
    <property type="term" value="F:1-acylglycerol-3-phosphate O-acyltransferase activity"/>
    <property type="evidence" value="ECO:0007669"/>
    <property type="project" value="UniProtKB-EC"/>
</dbReference>
<dbReference type="CDD" id="cd07990">
    <property type="entry name" value="LPLAT_LCLAT1-like"/>
    <property type="match status" value="1"/>
</dbReference>
<dbReference type="SMART" id="SM00563">
    <property type="entry name" value="PlsC"/>
    <property type="match status" value="1"/>
</dbReference>
<dbReference type="PANTHER" id="PTHR10983:SF24">
    <property type="entry name" value="1-ACYLGLYCEROL-3-PHOSPHATE O-ACYLTRANSFERASE 3, ISOFORM E-RELATED"/>
    <property type="match status" value="1"/>
</dbReference>
<dbReference type="EMBL" id="JBCNJP010000016">
    <property type="protein sequence ID" value="KAK9065781.1"/>
    <property type="molecule type" value="Genomic_DNA"/>
</dbReference>
<evidence type="ECO:0000313" key="12">
    <source>
        <dbReference type="Proteomes" id="UP001408789"/>
    </source>
</evidence>
<keyword evidence="6" id="KW-0808">Transferase</keyword>
<evidence type="ECO:0000256" key="9">
    <source>
        <dbReference type="SAM" id="Phobius"/>
    </source>
</evidence>
<comment type="caution">
    <text evidence="11">The sequence shown here is derived from an EMBL/GenBank/DDBJ whole genome shotgun (WGS) entry which is preliminary data.</text>
</comment>
<feature type="transmembrane region" description="Helical" evidence="9">
    <location>
        <begin position="500"/>
        <end position="520"/>
    </location>
</feature>
<dbReference type="EC" id="2.3.1.51" evidence="5"/>
<evidence type="ECO:0000256" key="1">
    <source>
        <dbReference type="ARBA" id="ARBA00001141"/>
    </source>
</evidence>
<dbReference type="AlphaFoldDB" id="A0AAP0D0Z8"/>
<accession>A0AAP0D0Z8</accession>
<keyword evidence="9" id="KW-1133">Transmembrane helix</keyword>
<comment type="pathway">
    <text evidence="3">Lipid metabolism.</text>
</comment>
<evidence type="ECO:0000313" key="11">
    <source>
        <dbReference type="EMBL" id="KAK9065781.1"/>
    </source>
</evidence>
<dbReference type="Proteomes" id="UP001408789">
    <property type="component" value="Unassembled WGS sequence"/>
</dbReference>
<feature type="compositionally biased region" description="Polar residues" evidence="8">
    <location>
        <begin position="534"/>
        <end position="552"/>
    </location>
</feature>
<keyword evidence="7" id="KW-0012">Acyltransferase</keyword>
<comment type="catalytic activity">
    <reaction evidence="1">
        <text>a 1-acyl-sn-glycero-3-phosphate + an acyl-CoA = a 1,2-diacyl-sn-glycero-3-phosphate + CoA</text>
        <dbReference type="Rhea" id="RHEA:19709"/>
        <dbReference type="ChEBI" id="CHEBI:57287"/>
        <dbReference type="ChEBI" id="CHEBI:57970"/>
        <dbReference type="ChEBI" id="CHEBI:58342"/>
        <dbReference type="ChEBI" id="CHEBI:58608"/>
        <dbReference type="EC" id="2.3.1.51"/>
    </reaction>
</comment>